<protein>
    <submittedName>
        <fullName evidence="2">Uncharacterized protein</fullName>
    </submittedName>
</protein>
<feature type="transmembrane region" description="Helical" evidence="1">
    <location>
        <begin position="6"/>
        <end position="26"/>
    </location>
</feature>
<comment type="caution">
    <text evidence="2">The sequence shown here is derived from an EMBL/GenBank/DDBJ whole genome shotgun (WGS) entry which is preliminary data.</text>
</comment>
<sequence length="122" mass="13894">MKIVLTVGGVILLLLIAWIIFSRYFYQNSPSIMDGGYDQKMQEKEREHVVSLTQPLVDEENRKQKELVGASAGRYGEPVATLLPSGLWEVRWHFSTSNTDRSDLVLHVDKRSGEVQRIYAGE</sequence>
<gene>
    <name evidence="2" type="ORF">A3C18_02125</name>
</gene>
<proteinExistence type="predicted"/>
<dbReference type="EMBL" id="MFLH01000054">
    <property type="protein sequence ID" value="OGG63825.1"/>
    <property type="molecule type" value="Genomic_DNA"/>
</dbReference>
<evidence type="ECO:0000256" key="1">
    <source>
        <dbReference type="SAM" id="Phobius"/>
    </source>
</evidence>
<dbReference type="Proteomes" id="UP000178328">
    <property type="component" value="Unassembled WGS sequence"/>
</dbReference>
<dbReference type="AlphaFoldDB" id="A0A1F6DQV9"/>
<reference evidence="2 3" key="1">
    <citation type="journal article" date="2016" name="Nat. Commun.">
        <title>Thousands of microbial genomes shed light on interconnected biogeochemical processes in an aquifer system.</title>
        <authorList>
            <person name="Anantharaman K."/>
            <person name="Brown C.T."/>
            <person name="Hug L.A."/>
            <person name="Sharon I."/>
            <person name="Castelle C.J."/>
            <person name="Probst A.J."/>
            <person name="Thomas B.C."/>
            <person name="Singh A."/>
            <person name="Wilkins M.J."/>
            <person name="Karaoz U."/>
            <person name="Brodie E.L."/>
            <person name="Williams K.H."/>
            <person name="Hubbard S.S."/>
            <person name="Banfield J.F."/>
        </authorList>
    </citation>
    <scope>NUCLEOTIDE SEQUENCE [LARGE SCALE GENOMIC DNA]</scope>
</reference>
<keyword evidence="1" id="KW-0812">Transmembrane</keyword>
<keyword evidence="1" id="KW-1133">Transmembrane helix</keyword>
<evidence type="ECO:0000313" key="2">
    <source>
        <dbReference type="EMBL" id="OGG63825.1"/>
    </source>
</evidence>
<organism evidence="2 3">
    <name type="scientific">Candidatus Kaiserbacteria bacterium RIFCSPHIGHO2_02_FULL_54_11b</name>
    <dbReference type="NCBI Taxonomy" id="1798494"/>
    <lineage>
        <taxon>Bacteria</taxon>
        <taxon>Candidatus Kaiseribacteriota</taxon>
    </lineage>
</organism>
<name>A0A1F6DQV9_9BACT</name>
<evidence type="ECO:0000313" key="3">
    <source>
        <dbReference type="Proteomes" id="UP000178328"/>
    </source>
</evidence>
<accession>A0A1F6DQV9</accession>
<keyword evidence="1" id="KW-0472">Membrane</keyword>